<keyword evidence="4" id="KW-1185">Reference proteome</keyword>
<accession>A0AAJ3LTX7</accession>
<dbReference type="AlphaFoldDB" id="A0AAJ3LTX7"/>
<reference evidence="3 4" key="1">
    <citation type="submission" date="2016-04" db="EMBL/GenBank/DDBJ databases">
        <title>ATOL: Assembling a taxonomically balanced genome-scale reconstruction of the evolutionary history of the Enterobacteriaceae.</title>
        <authorList>
            <person name="Plunkett G.III."/>
            <person name="Neeno-Eckwall E.C."/>
            <person name="Glasner J.D."/>
            <person name="Perna N.T."/>
        </authorList>
    </citation>
    <scope>NUCLEOTIDE SEQUENCE [LARGE SCALE GENOMIC DNA]</scope>
    <source>
        <strain evidence="3 4">ATCC 700826</strain>
    </source>
</reference>
<feature type="domain" description="Chlorhexidine efflux transporter" evidence="2">
    <location>
        <begin position="108"/>
        <end position="171"/>
    </location>
</feature>
<protein>
    <recommendedName>
        <fullName evidence="2">Chlorhexidine efflux transporter domain-containing protein</fullName>
    </recommendedName>
</protein>
<organism evidence="3 4">
    <name type="scientific">Proteus hauseri ATCC 700826</name>
    <dbReference type="NCBI Taxonomy" id="1354271"/>
    <lineage>
        <taxon>Bacteria</taxon>
        <taxon>Pseudomonadati</taxon>
        <taxon>Pseudomonadota</taxon>
        <taxon>Gammaproteobacteria</taxon>
        <taxon>Enterobacterales</taxon>
        <taxon>Morganellaceae</taxon>
        <taxon>Proteus</taxon>
    </lineage>
</organism>
<dbReference type="InterPro" id="IPR007896">
    <property type="entry name" value="BTP_bacteria"/>
</dbReference>
<evidence type="ECO:0000256" key="1">
    <source>
        <dbReference type="SAM" id="Phobius"/>
    </source>
</evidence>
<feature type="transmembrane region" description="Helical" evidence="1">
    <location>
        <begin position="45"/>
        <end position="67"/>
    </location>
</feature>
<evidence type="ECO:0000313" key="3">
    <source>
        <dbReference type="EMBL" id="OAT47195.1"/>
    </source>
</evidence>
<dbReference type="NCBIfam" id="NF033664">
    <property type="entry name" value="PACE_transport"/>
    <property type="match status" value="1"/>
</dbReference>
<keyword evidence="1" id="KW-0812">Transmembrane</keyword>
<dbReference type="Proteomes" id="UP000078250">
    <property type="component" value="Unassembled WGS sequence"/>
</dbReference>
<sequence length="176" mass="20593">MQSIIDFIIIVLSGNRGFKTIFTGAVQLKIKVYSVFYLKPRPRKLVYAITFESIAILLSALLLAILSQSQSHNSLPVAIAVSVIALIWNYFFNSLFEFVEFKLKIQKRNVLTRLIHAVSFELGLFLFTIPLYMWWYNVDFIKAMGMELTILVFFFIYTYMFTLVFDKFFPRIYTTS</sequence>
<keyword evidence="1" id="KW-1133">Transmembrane helix</keyword>
<comment type="caution">
    <text evidence="3">The sequence shown here is derived from an EMBL/GenBank/DDBJ whole genome shotgun (WGS) entry which is preliminary data.</text>
</comment>
<feature type="transmembrane region" description="Helical" evidence="1">
    <location>
        <begin position="73"/>
        <end position="93"/>
    </location>
</feature>
<name>A0AAJ3LTX7_PROHU</name>
<keyword evidence="1" id="KW-0472">Membrane</keyword>
<dbReference type="Pfam" id="PF05232">
    <property type="entry name" value="BTP"/>
    <property type="match status" value="2"/>
</dbReference>
<evidence type="ECO:0000313" key="4">
    <source>
        <dbReference type="Proteomes" id="UP000078250"/>
    </source>
</evidence>
<gene>
    <name evidence="3" type="ORF">M997_1722</name>
</gene>
<feature type="transmembrane region" description="Helical" evidence="1">
    <location>
        <begin position="114"/>
        <end position="136"/>
    </location>
</feature>
<feature type="transmembrane region" description="Helical" evidence="1">
    <location>
        <begin position="148"/>
        <end position="169"/>
    </location>
</feature>
<proteinExistence type="predicted"/>
<feature type="domain" description="Chlorhexidine efflux transporter" evidence="2">
    <location>
        <begin position="41"/>
        <end position="100"/>
    </location>
</feature>
<dbReference type="EMBL" id="LXEV01000021">
    <property type="protein sequence ID" value="OAT47195.1"/>
    <property type="molecule type" value="Genomic_DNA"/>
</dbReference>
<evidence type="ECO:0000259" key="2">
    <source>
        <dbReference type="Pfam" id="PF05232"/>
    </source>
</evidence>
<dbReference type="InterPro" id="IPR058208">
    <property type="entry name" value="PACE"/>
</dbReference>